<evidence type="ECO:0000313" key="3">
    <source>
        <dbReference type="Proteomes" id="UP001176940"/>
    </source>
</evidence>
<dbReference type="InterPro" id="IPR049163">
    <property type="entry name" value="Pif1-like_2B_dom"/>
</dbReference>
<gene>
    <name evidence="2" type="ORF">RIMI_LOCUS15854425</name>
</gene>
<evidence type="ECO:0000313" key="2">
    <source>
        <dbReference type="EMBL" id="CAJ0957209.1"/>
    </source>
</evidence>
<name>A0ABN9M672_9NEOB</name>
<comment type="caution">
    <text evidence="2">The sequence shown here is derived from an EMBL/GenBank/DDBJ whole genome shotgun (WGS) entry which is preliminary data.</text>
</comment>
<sequence>MRTSQVEVEYNSWLLKLGNGELSNVYGLPEDTIEIPNCFIEEGDLITAVFGNSIKITHATVEPIANKAILTPLNDDIHALNDKILSQVQGEHSTYRSVDTIVEEEDVNFTDYPVEFLNSLNPTGMPPHELKLKPGAVIMLLRNLNRKRSLCNGTMLYVKSLEANVIHVVALTPSRPVTQRMRHESRCQSDL</sequence>
<dbReference type="EMBL" id="CAUEEQ010043365">
    <property type="protein sequence ID" value="CAJ0957209.1"/>
    <property type="molecule type" value="Genomic_DNA"/>
</dbReference>
<dbReference type="PANTHER" id="PTHR10492:SF57">
    <property type="entry name" value="ATP-DEPENDENT DNA HELICASE"/>
    <property type="match status" value="1"/>
</dbReference>
<accession>A0ABN9M672</accession>
<organism evidence="2 3">
    <name type="scientific">Ranitomeya imitator</name>
    <name type="common">mimic poison frog</name>
    <dbReference type="NCBI Taxonomy" id="111125"/>
    <lineage>
        <taxon>Eukaryota</taxon>
        <taxon>Metazoa</taxon>
        <taxon>Chordata</taxon>
        <taxon>Craniata</taxon>
        <taxon>Vertebrata</taxon>
        <taxon>Euteleostomi</taxon>
        <taxon>Amphibia</taxon>
        <taxon>Batrachia</taxon>
        <taxon>Anura</taxon>
        <taxon>Neobatrachia</taxon>
        <taxon>Hyloidea</taxon>
        <taxon>Dendrobatidae</taxon>
        <taxon>Dendrobatinae</taxon>
        <taxon>Ranitomeya</taxon>
    </lineage>
</organism>
<protein>
    <recommendedName>
        <fullName evidence="1">DNA helicase Pif1-like 2B domain-containing protein</fullName>
    </recommendedName>
</protein>
<proteinExistence type="predicted"/>
<dbReference type="Pfam" id="PF21530">
    <property type="entry name" value="Pif1_2B_dom"/>
    <property type="match status" value="1"/>
</dbReference>
<dbReference type="PANTHER" id="PTHR10492">
    <property type="match status" value="1"/>
</dbReference>
<dbReference type="InterPro" id="IPR027417">
    <property type="entry name" value="P-loop_NTPase"/>
</dbReference>
<dbReference type="SUPFAM" id="SSF52540">
    <property type="entry name" value="P-loop containing nucleoside triphosphate hydrolases"/>
    <property type="match status" value="1"/>
</dbReference>
<reference evidence="2" key="1">
    <citation type="submission" date="2023-07" db="EMBL/GenBank/DDBJ databases">
        <authorList>
            <person name="Stuckert A."/>
        </authorList>
    </citation>
    <scope>NUCLEOTIDE SEQUENCE</scope>
</reference>
<feature type="domain" description="DNA helicase Pif1-like 2B" evidence="1">
    <location>
        <begin position="115"/>
        <end position="160"/>
    </location>
</feature>
<keyword evidence="3" id="KW-1185">Reference proteome</keyword>
<dbReference type="Proteomes" id="UP001176940">
    <property type="component" value="Unassembled WGS sequence"/>
</dbReference>
<evidence type="ECO:0000259" key="1">
    <source>
        <dbReference type="Pfam" id="PF21530"/>
    </source>
</evidence>